<evidence type="ECO:0000313" key="3">
    <source>
        <dbReference type="Proteomes" id="UP000229784"/>
    </source>
</evidence>
<comment type="caution">
    <text evidence="2">The sequence shown here is derived from an EMBL/GenBank/DDBJ whole genome shotgun (WGS) entry which is preliminary data.</text>
</comment>
<feature type="transmembrane region" description="Helical" evidence="1">
    <location>
        <begin position="12"/>
        <end position="37"/>
    </location>
</feature>
<keyword evidence="1" id="KW-0472">Membrane</keyword>
<proteinExistence type="predicted"/>
<sequence>MKPMQHLIFSGILGLGFLIFIRPFWAALIAFSSGIFIDLDHLIDFWALKPAKPFNVKDFLHSEKYNCQKKWLFVFLHNWESIIGLWLWAYFGHWSTIVTALAAGLTLHLIMDIANLRSYKMHPFAYFLIFRLIKGFKKDEICYENNC</sequence>
<evidence type="ECO:0000256" key="1">
    <source>
        <dbReference type="SAM" id="Phobius"/>
    </source>
</evidence>
<keyword evidence="1" id="KW-0812">Transmembrane</keyword>
<reference evidence="3" key="1">
    <citation type="submission" date="2017-09" db="EMBL/GenBank/DDBJ databases">
        <title>Depth-based differentiation of microbial function through sediment-hosted aquifers and enrichment of novel symbionts in the deep terrestrial subsurface.</title>
        <authorList>
            <person name="Probst A.J."/>
            <person name="Ladd B."/>
            <person name="Jarett J.K."/>
            <person name="Geller-Mcgrath D.E."/>
            <person name="Sieber C.M.K."/>
            <person name="Emerson J.B."/>
            <person name="Anantharaman K."/>
            <person name="Thomas B.C."/>
            <person name="Malmstrom R."/>
            <person name="Stieglmeier M."/>
            <person name="Klingl A."/>
            <person name="Woyke T."/>
            <person name="Ryan C.M."/>
            <person name="Banfield J.F."/>
        </authorList>
    </citation>
    <scope>NUCLEOTIDE SEQUENCE [LARGE SCALE GENOMIC DNA]</scope>
</reference>
<dbReference type="Proteomes" id="UP000229784">
    <property type="component" value="Unassembled WGS sequence"/>
</dbReference>
<organism evidence="2 3">
    <name type="scientific">bacterium (Candidatus Gribaldobacteria) CG08_land_8_20_14_0_20_39_15</name>
    <dbReference type="NCBI Taxonomy" id="2014273"/>
    <lineage>
        <taxon>Bacteria</taxon>
        <taxon>Candidatus Gribaldobacteria</taxon>
    </lineage>
</organism>
<protein>
    <recommendedName>
        <fullName evidence="4">Metal-dependent hydrolase</fullName>
    </recommendedName>
</protein>
<gene>
    <name evidence="2" type="ORF">COT20_01680</name>
</gene>
<accession>A0A2M6XUG0</accession>
<evidence type="ECO:0008006" key="4">
    <source>
        <dbReference type="Google" id="ProtNLM"/>
    </source>
</evidence>
<evidence type="ECO:0000313" key="2">
    <source>
        <dbReference type="EMBL" id="PIU15442.1"/>
    </source>
</evidence>
<dbReference type="AlphaFoldDB" id="A0A2M6XUG0"/>
<keyword evidence="1" id="KW-1133">Transmembrane helix</keyword>
<name>A0A2M6XUG0_9BACT</name>
<feature type="transmembrane region" description="Helical" evidence="1">
    <location>
        <begin position="85"/>
        <end position="111"/>
    </location>
</feature>
<dbReference type="EMBL" id="PEXQ01000041">
    <property type="protein sequence ID" value="PIU15442.1"/>
    <property type="molecule type" value="Genomic_DNA"/>
</dbReference>